<sequence>MKLFIISTMLFALSAGLILPNQENIRSRRSLIGGIIGGSGNGNVGGGIGGGIGGIVGGVGGIIGGVGDIVGGIAGILKSLGDITGGLAGNIKDISGNIGAIAEGGLTINIQAQLSVSLTAVNSQLDNTVKLINQLPASLTQAQVAKVNDVVAVLIKLRLTLVDARQQVNNVSADKNNELIVQINLLIQKIDVTIKTIKTKVPSANVPVIGAGGSDSGSSSSGGNDDGSSDNGTGEDNSLIHEIATAVKAILRGAKGVSSGTATAEEKAQLVAAINTLEVHLNHVSDLANQINTPVTPSEAARIQVGLKMVAKLRLALAMSHQKLSNSASASANADVIASIQGLIQKLDGISATLSDKILPVGGSGSGTGSDGGISGGIIGGIGGGIDIGGIIGGAGSTDEDNSLIHEIATAVKAILQGANDVSSGTASAEAKAQLVAAINTLEVRLNQVSDLANQINTPVTSSEAARMKVGVKIVDKVGLALELTNQKLSNSASASANADIIASIQGLIQTAGGISATLSGKLSSSSSGSGSGGIIGGNPSSNNEIIQSIAVTIKEVLANANDVTTGGSGSADARLKLSNALNALNALLDKIQNHAQQISTPISPADAARVEVAISLLKKIRAVLVATKAKLSSTGAAGENAELILSIEALITKLDDTDLILTNKLNNDNGNNGEEVSTIEKITVTLREILVTSKLIAAGKATENDKQQLTTSLANLDAILVVISNKVDEISSPPSPADALKVKLLTILLLKIKGALTLSGKILITAPNAGENVDVIAALSNAINKVNKIEATLASKSNGETPVDAGNSDDKNEVCICGNTPLTEAINAAYLLTKVSTLTQQLPSHLNILQVGQVQTAVIALSSVRATLVDQLEKSIGSKQGENTIKLVGGLIGQIDATLATLKAKVPSGSLGISTLPQTITILGIPNVLQETVNTLSSIKKQSALIR</sequence>
<evidence type="ECO:0000313" key="3">
    <source>
        <dbReference type="EMBL" id="KAF7992638.1"/>
    </source>
</evidence>
<comment type="caution">
    <text evidence="3">The sequence shown here is derived from an EMBL/GenBank/DDBJ whole genome shotgun (WGS) entry which is preliminary data.</text>
</comment>
<name>A0A834XSH3_APHGI</name>
<evidence type="ECO:0000256" key="2">
    <source>
        <dbReference type="SAM" id="SignalP"/>
    </source>
</evidence>
<accession>A0A834XSH3</accession>
<dbReference type="EMBL" id="JACMRX010000003">
    <property type="protein sequence ID" value="KAF7992638.1"/>
    <property type="molecule type" value="Genomic_DNA"/>
</dbReference>
<feature type="signal peptide" evidence="2">
    <location>
        <begin position="1"/>
        <end position="16"/>
    </location>
</feature>
<feature type="region of interest" description="Disordered" evidence="1">
    <location>
        <begin position="208"/>
        <end position="236"/>
    </location>
</feature>
<reference evidence="3 4" key="1">
    <citation type="submission" date="2020-08" db="EMBL/GenBank/DDBJ databases">
        <title>Aphidius gifuensis genome sequencing and assembly.</title>
        <authorList>
            <person name="Du Z."/>
        </authorList>
    </citation>
    <scope>NUCLEOTIDE SEQUENCE [LARGE SCALE GENOMIC DNA]</scope>
    <source>
        <strain evidence="3">YNYX2018</strain>
        <tissue evidence="3">Adults</tissue>
    </source>
</reference>
<gene>
    <name evidence="3" type="ORF">HCN44_004982</name>
</gene>
<evidence type="ECO:0000256" key="1">
    <source>
        <dbReference type="SAM" id="MobiDB-lite"/>
    </source>
</evidence>
<dbReference type="AlphaFoldDB" id="A0A834XSH3"/>
<proteinExistence type="predicted"/>
<keyword evidence="4" id="KW-1185">Reference proteome</keyword>
<protein>
    <submittedName>
        <fullName evidence="3">Uncharacterized protein</fullName>
    </submittedName>
</protein>
<keyword evidence="2" id="KW-0732">Signal</keyword>
<dbReference type="Proteomes" id="UP000639338">
    <property type="component" value="Unassembled WGS sequence"/>
</dbReference>
<feature type="chain" id="PRO_5032321599" evidence="2">
    <location>
        <begin position="17"/>
        <end position="948"/>
    </location>
</feature>
<organism evidence="3 4">
    <name type="scientific">Aphidius gifuensis</name>
    <name type="common">Parasitoid wasp</name>
    <dbReference type="NCBI Taxonomy" id="684658"/>
    <lineage>
        <taxon>Eukaryota</taxon>
        <taxon>Metazoa</taxon>
        <taxon>Ecdysozoa</taxon>
        <taxon>Arthropoda</taxon>
        <taxon>Hexapoda</taxon>
        <taxon>Insecta</taxon>
        <taxon>Pterygota</taxon>
        <taxon>Neoptera</taxon>
        <taxon>Endopterygota</taxon>
        <taxon>Hymenoptera</taxon>
        <taxon>Apocrita</taxon>
        <taxon>Ichneumonoidea</taxon>
        <taxon>Braconidae</taxon>
        <taxon>Aphidiinae</taxon>
        <taxon>Aphidius</taxon>
    </lineage>
</organism>
<evidence type="ECO:0000313" key="4">
    <source>
        <dbReference type="Proteomes" id="UP000639338"/>
    </source>
</evidence>